<comment type="caution">
    <text evidence="2">The sequence shown here is derived from an EMBL/GenBank/DDBJ whole genome shotgun (WGS) entry which is preliminary data.</text>
</comment>
<reference evidence="2" key="1">
    <citation type="journal article" date="2021" name="Cell">
        <title>Tracing the genetic footprints of vertebrate landing in non-teleost ray-finned fishes.</title>
        <authorList>
            <person name="Bi X."/>
            <person name="Wang K."/>
            <person name="Yang L."/>
            <person name="Pan H."/>
            <person name="Jiang H."/>
            <person name="Wei Q."/>
            <person name="Fang M."/>
            <person name="Yu H."/>
            <person name="Zhu C."/>
            <person name="Cai Y."/>
            <person name="He Y."/>
            <person name="Gan X."/>
            <person name="Zeng H."/>
            <person name="Yu D."/>
            <person name="Zhu Y."/>
            <person name="Jiang H."/>
            <person name="Qiu Q."/>
            <person name="Yang H."/>
            <person name="Zhang Y.E."/>
            <person name="Wang W."/>
            <person name="Zhu M."/>
            <person name="He S."/>
            <person name="Zhang G."/>
        </authorList>
    </citation>
    <scope>NUCLEOTIDE SEQUENCE</scope>
    <source>
        <strain evidence="2">Pddl_001</strain>
    </source>
</reference>
<protein>
    <submittedName>
        <fullName evidence="2">PAN2 protein</fullName>
    </submittedName>
</protein>
<dbReference type="Pfam" id="PF13423">
    <property type="entry name" value="UCH_1"/>
    <property type="match status" value="1"/>
</dbReference>
<feature type="non-terminal residue" evidence="2">
    <location>
        <position position="1"/>
    </location>
</feature>
<dbReference type="Gene3D" id="3.90.70.10">
    <property type="entry name" value="Cysteine proteinases"/>
    <property type="match status" value="1"/>
</dbReference>
<sequence>VQTRNIRCLPDVLVINCEVNSTKEAEFWEAQAEYAFKKAMKKEEMEPPKPREPNPPEWEELCTVEGLSLYTSVEELRHVWIPLSLKMTMNKNKELEVMSWSEGEELSSSEEAQGAVVYDLVVTVPHVLDPRTGGNLVAHIKVGETYHQRKEVRRAERPVPGLKAVVCEERDSTCLQQSRIRDLTL</sequence>
<feature type="non-terminal residue" evidence="2">
    <location>
        <position position="185"/>
    </location>
</feature>
<gene>
    <name evidence="2" type="primary">Pan2</name>
    <name evidence="2" type="ORF">GTO93_0021319</name>
</gene>
<dbReference type="InterPro" id="IPR028881">
    <property type="entry name" value="PAN2_UCH_dom"/>
</dbReference>
<evidence type="ECO:0000259" key="1">
    <source>
        <dbReference type="Pfam" id="PF13423"/>
    </source>
</evidence>
<dbReference type="EMBL" id="JAAWVQ010047364">
    <property type="protein sequence ID" value="MBN3275065.1"/>
    <property type="molecule type" value="Genomic_DNA"/>
</dbReference>
<name>A0ABS2XLA8_POLSP</name>
<accession>A0ABS2XLA8</accession>
<dbReference type="PANTHER" id="PTHR15728:SF0">
    <property type="entry name" value="PAN2-PAN3 DEADENYLATION COMPLEX CATALYTIC SUBUNIT PAN2"/>
    <property type="match status" value="1"/>
</dbReference>
<organism evidence="2 3">
    <name type="scientific">Polyodon spathula</name>
    <name type="common">North American paddlefish</name>
    <name type="synonym">Squalus spathula</name>
    <dbReference type="NCBI Taxonomy" id="7913"/>
    <lineage>
        <taxon>Eukaryota</taxon>
        <taxon>Metazoa</taxon>
        <taxon>Chordata</taxon>
        <taxon>Craniata</taxon>
        <taxon>Vertebrata</taxon>
        <taxon>Euteleostomi</taxon>
        <taxon>Actinopterygii</taxon>
        <taxon>Chondrostei</taxon>
        <taxon>Acipenseriformes</taxon>
        <taxon>Polyodontidae</taxon>
        <taxon>Polyodon</taxon>
    </lineage>
</organism>
<keyword evidence="3" id="KW-1185">Reference proteome</keyword>
<proteinExistence type="predicted"/>
<evidence type="ECO:0000313" key="2">
    <source>
        <dbReference type="EMBL" id="MBN3275065.1"/>
    </source>
</evidence>
<dbReference type="InterPro" id="IPR050785">
    <property type="entry name" value="PAN2-PAN3_catalytic_subunit"/>
</dbReference>
<feature type="domain" description="PAN2 UCH" evidence="1">
    <location>
        <begin position="2"/>
        <end position="150"/>
    </location>
</feature>
<dbReference type="Proteomes" id="UP001166093">
    <property type="component" value="Unassembled WGS sequence"/>
</dbReference>
<dbReference type="PANTHER" id="PTHR15728">
    <property type="entry name" value="DEADENYLATION COMPLEX CATALYTIC SUBUNIT PAN2"/>
    <property type="match status" value="1"/>
</dbReference>
<evidence type="ECO:0000313" key="3">
    <source>
        <dbReference type="Proteomes" id="UP001166093"/>
    </source>
</evidence>